<feature type="compositionally biased region" description="Low complexity" evidence="1">
    <location>
        <begin position="314"/>
        <end position="336"/>
    </location>
</feature>
<dbReference type="InterPro" id="IPR001434">
    <property type="entry name" value="OmcB-like_DUF11"/>
</dbReference>
<keyword evidence="5" id="KW-1185">Reference proteome</keyword>
<evidence type="ECO:0000256" key="2">
    <source>
        <dbReference type="SAM" id="SignalP"/>
    </source>
</evidence>
<proteinExistence type="predicted"/>
<dbReference type="Gene3D" id="2.60.40.10">
    <property type="entry name" value="Immunoglobulins"/>
    <property type="match status" value="2"/>
</dbReference>
<feature type="domain" description="DUF11" evidence="3">
    <location>
        <begin position="516"/>
        <end position="613"/>
    </location>
</feature>
<dbReference type="InterPro" id="IPR013783">
    <property type="entry name" value="Ig-like_fold"/>
</dbReference>
<feature type="region of interest" description="Disordered" evidence="1">
    <location>
        <begin position="296"/>
        <end position="336"/>
    </location>
</feature>
<protein>
    <recommendedName>
        <fullName evidence="3">DUF11 domain-containing protein</fullName>
    </recommendedName>
</protein>
<organism evidence="4 5">
    <name type="scientific">Fibrella aquatilis</name>
    <dbReference type="NCBI Taxonomy" id="2817059"/>
    <lineage>
        <taxon>Bacteria</taxon>
        <taxon>Pseudomonadati</taxon>
        <taxon>Bacteroidota</taxon>
        <taxon>Cytophagia</taxon>
        <taxon>Cytophagales</taxon>
        <taxon>Spirosomataceae</taxon>
        <taxon>Fibrella</taxon>
    </lineage>
</organism>
<accession>A0A939JZD9</accession>
<dbReference type="Pfam" id="PF01345">
    <property type="entry name" value="DUF11"/>
    <property type="match status" value="1"/>
</dbReference>
<evidence type="ECO:0000256" key="1">
    <source>
        <dbReference type="SAM" id="MobiDB-lite"/>
    </source>
</evidence>
<name>A0A939JZD9_9BACT</name>
<dbReference type="RefSeq" id="WP_207334048.1">
    <property type="nucleotide sequence ID" value="NZ_JAFMYU010000002.1"/>
</dbReference>
<comment type="caution">
    <text evidence="4">The sequence shown here is derived from an EMBL/GenBank/DDBJ whole genome shotgun (WGS) entry which is preliminary data.</text>
</comment>
<feature type="signal peptide" evidence="2">
    <location>
        <begin position="1"/>
        <end position="23"/>
    </location>
</feature>
<reference evidence="4 5" key="1">
    <citation type="submission" date="2021-03" db="EMBL/GenBank/DDBJ databases">
        <title>Fibrella sp. HMF5036 genome sequencing and assembly.</title>
        <authorList>
            <person name="Kang H."/>
            <person name="Kim H."/>
            <person name="Bae S."/>
            <person name="Joh K."/>
        </authorList>
    </citation>
    <scope>NUCLEOTIDE SEQUENCE [LARGE SCALE GENOMIC DNA]</scope>
    <source>
        <strain evidence="4 5">HMF5036</strain>
    </source>
</reference>
<evidence type="ECO:0000313" key="4">
    <source>
        <dbReference type="EMBL" id="MBO0930085.1"/>
    </source>
</evidence>
<feature type="compositionally biased region" description="Polar residues" evidence="1">
    <location>
        <begin position="296"/>
        <end position="313"/>
    </location>
</feature>
<dbReference type="EMBL" id="JAFMYU010000002">
    <property type="protein sequence ID" value="MBO0930085.1"/>
    <property type="molecule type" value="Genomic_DNA"/>
</dbReference>
<evidence type="ECO:0000313" key="5">
    <source>
        <dbReference type="Proteomes" id="UP000664795"/>
    </source>
</evidence>
<feature type="chain" id="PRO_5037567182" description="DUF11 domain-containing protein" evidence="2">
    <location>
        <begin position="24"/>
        <end position="2253"/>
    </location>
</feature>
<dbReference type="Proteomes" id="UP000664795">
    <property type="component" value="Unassembled WGS sequence"/>
</dbReference>
<sequence>MKPGHLLTSLLCCLLIVLIGVKAASAAAPQVVKYKLTRDNTGTYRVYMTATASFTSSGAPSARITTGQVTVVVPTGTLLNLPMGTGTPTVASVANMNWAANTRIDQPAEDPTHDFISFGFSNAAYTVFNITANTDILLFSFTDNGTCPGLVRLHENTVSPSADLFQGGSTSTTPGNQLSILGNGLGNAYAGTYGSATNCGLGTPDLISTVGPVPSLTVGQPASLPVSLSNIGTASAAGPLTFTSLLPPGINAPVSFTSNGWGCTTAAQTVSCSNSTSLAAGSSSAFAIPITPQPASAGTTPTFSGTAGSASPDANTANNMAPPAAPAQPVAPAATTVTPGSPCLSGDCGTKIRYGLKAISNGNSFTYTVYMKSATAFTGINALVSTAQVTVRVPGTVTVLANQVNLQAGMNWAQNASVPNPVENPAYSYISLGYSNANSNTFVVGSNVEIPLFSFERAGNCIGDVGLWSSTDLLTFPNQESANVGNAMTMFGYGNSNAYVCNYTCPIACPNPVLALVKQAPPTIAQNVPFSYTFTVNNSGSGASSGLTSVVDVLPTGLQFLSGGGNGWSCAAVGQTVSCSSATPISAGGSSPFTLLVNPTLAGGLANSATLTGGGQTSAIASAPCALCPPGSTTSTVLVQPADLAIAIQQPANLVAGQATALNLTLTNVLSGVAAGPQSITLTLPAGVSAPTTFTAAGGWVCTTTGQLVVCQNPASLSLSQSLSLAIPITPSAAVIGQSLSFVATAAAASNETNLVNNNTSITTTALVTGVDLALSFGALSAIQPSVQFLLPVTIGNVGAATASGPLNLQLSLPAGYSLNASALPSGWVMTASAAGAGGSTVYSLTNANGAGISGPAGSISFSLPVVPSASVTGSATFSATVAPLASEIVLANNSNTVTAPVGTPDLSVAFVTPVPTFVAGQPATVPFVLTNVGTGIASGPLTTSITLPANFALNSFTAPTGWVLQSSTNNPGGTTTLVLVNAAGSLSAGQSQTISLALTAGAASGGQAGQIVVSAAGVAGEVVLGNNTTSTNTNPLAPNVAVNVLMPSSFTAGQPSSASLVFTNTGSAPYTGPLSTQLTLPPGATLGPLAPGWVVQSQTTNANGSISYVLFNPSVTLGIGSTLTLLAPITPAANVPGPLSVTVVTPTNPAAPSGGSTTVVAGPVPVQIPTAPNVSVAVGVPSPTLTVGQTSLLPITLTNNGNGPATGPISTSITLPAGLSLNPAQLPPGWVIGGTSPGPGGSTIYTLVNTTASIPASGGTLSFTLPITVSQPAAGTTPTITVVTQPTGQTAPGTGSYVSPSITAPNLLITIGQPSPALVAGQPSSIPLTLQNMGNGPASGPLSMPFTLPAGVSLNTAALSLPSGWTYTTAAGPGGTTIVTFTSVNAAGLGAGGSVTINVPVIPAGSTVGTTPVFSATIAPVNGQTTSATATMTTQVAVVAGPAPDLSISGAPVSFTVGQTSLLPVSILNNGNGSATGPITVQLAVPTGMSLNASVLPAGWSLASTSAISGGSLITLINNSLTIGAGATATLNVPLVPAPSLAGTTMTFGLAVQPVAGELVTSNNTNSVQITVPVAAVAVPDLSISGTPVSFTVGQTSLLPVTILNSGNAAAGGPLTIQVAVPTGLSLNAAQLSGGWSLVSSSAVSGGSLITLVNNSLTLSQGQSSVVYVPLVPGAALAGATMTLGLGVNAVAGEVNVSNNTSSVAINMPVVAGPAPDLAVSIPAQSFMLAVNTTSSVSFSVVNVGSVGAAGPLTLQFAMPAGFSTATSTFSTGGWGCATVGSVVSCTNASGLSAGGGSLLTMPVRPLAGVAGLVNPSFAINVAGASGETNLFNNLAVLNITGTVAVADLAVSFPAQSFTLVAGQPSLVNILVQNVSGVANAMGPLSLTLAMPTGFSASAGSFTSNGWVCTLTGTTVTATYSGSLSAGGSLSLTVPVVPLLTNLLNPSFVAIVGAVAGELNLANNISQLNYVGMVLPGSNLSLAVRVLLQGAFDPNTGLMHDKLRVAGLIPAGQPYGSLPSMSSYVFINSGTETVSSAVLSVTGTNAIVDWVMVELRSAANPLTVLGSKPGLLQRDGDVVSSVDGVSPLTFSSLAPASYFVVVRHRNHLGVMSAAAVPLSQTTTTYDFTYATTPASISATVYLKPGAGTAPQSITAGRSMLWAGNTNGDAAVIFQGPDPDIDPISTTVILSPMNTGHIANYIHIGYDMTDVNMDGTTVLQGDQNEVDVIFFNVMGHPNNTGLLANFIIQQHLP</sequence>
<keyword evidence="2" id="KW-0732">Signal</keyword>
<gene>
    <name evidence="4" type="ORF">J2I48_03725</name>
</gene>
<evidence type="ECO:0000259" key="3">
    <source>
        <dbReference type="Pfam" id="PF01345"/>
    </source>
</evidence>